<dbReference type="Proteomes" id="UP001642483">
    <property type="component" value="Unassembled WGS sequence"/>
</dbReference>
<dbReference type="InterPro" id="IPR045188">
    <property type="entry name" value="Boi1/Boi2-like"/>
</dbReference>
<organism evidence="3 4">
    <name type="scientific">Clavelina lepadiformis</name>
    <name type="common">Light-bulb sea squirt</name>
    <name type="synonym">Ascidia lepadiformis</name>
    <dbReference type="NCBI Taxonomy" id="159417"/>
    <lineage>
        <taxon>Eukaryota</taxon>
        <taxon>Metazoa</taxon>
        <taxon>Chordata</taxon>
        <taxon>Tunicata</taxon>
        <taxon>Ascidiacea</taxon>
        <taxon>Aplousobranchia</taxon>
        <taxon>Clavelinidae</taxon>
        <taxon>Clavelina</taxon>
    </lineage>
</organism>
<dbReference type="PROSITE" id="PS50003">
    <property type="entry name" value="PH_DOMAIN"/>
    <property type="match status" value="1"/>
</dbReference>
<evidence type="ECO:0000313" key="4">
    <source>
        <dbReference type="Proteomes" id="UP001642483"/>
    </source>
</evidence>
<dbReference type="SUPFAM" id="SSF50729">
    <property type="entry name" value="PH domain-like"/>
    <property type="match status" value="1"/>
</dbReference>
<dbReference type="SMART" id="SM00233">
    <property type="entry name" value="PH"/>
    <property type="match status" value="1"/>
</dbReference>
<dbReference type="InterPro" id="IPR001849">
    <property type="entry name" value="PH_domain"/>
</dbReference>
<protein>
    <recommendedName>
        <fullName evidence="2">PH domain-containing protein</fullName>
    </recommendedName>
</protein>
<proteinExistence type="predicted"/>
<evidence type="ECO:0000259" key="2">
    <source>
        <dbReference type="PROSITE" id="PS50003"/>
    </source>
</evidence>
<dbReference type="InterPro" id="IPR011993">
    <property type="entry name" value="PH-like_dom_sf"/>
</dbReference>
<dbReference type="PANTHER" id="PTHR22902:SF53">
    <property type="entry name" value="INOSITOL PHOSPHATASE INTERACTING PROTEIN, ISOFORM A"/>
    <property type="match status" value="1"/>
</dbReference>
<comment type="caution">
    <text evidence="3">The sequence shown here is derived from an EMBL/GenBank/DDBJ whole genome shotgun (WGS) entry which is preliminary data.</text>
</comment>
<feature type="region of interest" description="Disordered" evidence="1">
    <location>
        <begin position="212"/>
        <end position="235"/>
    </location>
</feature>
<sequence>MKINDKQLAYYASCHVPPDKEGWLWKKGELNTSYQKRWCVLKGNLFFYFERRYDREPIGVIILENCFVQLSEGADSAYTFSIHFTGDGTRVYKLTSENDEACTSWIKALSSCSYRYMQILVEGVERDVEMLKSKIKLSQSKLRSLTPSSYSDNSVKSTTKSDISIHENHFALPPPKSSSLNNIVDLNDGDSLSDDDDDDFLSFSVFQNQKTSNKLTRSRSSNELNNSDDSPQMREKLKLPSAKVRKSVMKKISPHLGRKKNVQSKNAKNKVGMTYHKNQSHISEEEVNDSLISFKFLEMHGKFREDIILFLSS</sequence>
<feature type="compositionally biased region" description="Polar residues" evidence="1">
    <location>
        <begin position="212"/>
        <end position="230"/>
    </location>
</feature>
<dbReference type="PANTHER" id="PTHR22902">
    <property type="entry name" value="SESQUIPEDALIAN"/>
    <property type="match status" value="1"/>
</dbReference>
<keyword evidence="4" id="KW-1185">Reference proteome</keyword>
<evidence type="ECO:0000313" key="3">
    <source>
        <dbReference type="EMBL" id="CAK8691321.1"/>
    </source>
</evidence>
<dbReference type="Pfam" id="PF00169">
    <property type="entry name" value="PH"/>
    <property type="match status" value="1"/>
</dbReference>
<feature type="domain" description="PH" evidence="2">
    <location>
        <begin position="17"/>
        <end position="114"/>
    </location>
</feature>
<evidence type="ECO:0000256" key="1">
    <source>
        <dbReference type="SAM" id="MobiDB-lite"/>
    </source>
</evidence>
<accession>A0ABP0GKF3</accession>
<dbReference type="EMBL" id="CAWYQH010000119">
    <property type="protein sequence ID" value="CAK8691321.1"/>
    <property type="molecule type" value="Genomic_DNA"/>
</dbReference>
<reference evidence="3 4" key="1">
    <citation type="submission" date="2024-02" db="EMBL/GenBank/DDBJ databases">
        <authorList>
            <person name="Daric V."/>
            <person name="Darras S."/>
        </authorList>
    </citation>
    <scope>NUCLEOTIDE SEQUENCE [LARGE SCALE GENOMIC DNA]</scope>
</reference>
<dbReference type="CDD" id="cd13288">
    <property type="entry name" value="PH_Ses"/>
    <property type="match status" value="1"/>
</dbReference>
<dbReference type="Gene3D" id="2.30.29.30">
    <property type="entry name" value="Pleckstrin-homology domain (PH domain)/Phosphotyrosine-binding domain (PTB)"/>
    <property type="match status" value="1"/>
</dbReference>
<gene>
    <name evidence="3" type="ORF">CVLEPA_LOCUS23889</name>
</gene>
<name>A0ABP0GKF3_CLALP</name>